<accession>A0AAX4J6I3</accession>
<evidence type="ECO:0000313" key="3">
    <source>
        <dbReference type="Proteomes" id="UP001432173"/>
    </source>
</evidence>
<name>A0AAX4J6I3_9CAUD</name>
<protein>
    <submittedName>
        <fullName evidence="2">Membrane protein</fullName>
    </submittedName>
</protein>
<dbReference type="EMBL" id="PP034389">
    <property type="protein sequence ID" value="WRW34512.1"/>
    <property type="molecule type" value="Genomic_DNA"/>
</dbReference>
<feature type="transmembrane region" description="Helical" evidence="1">
    <location>
        <begin position="56"/>
        <end position="74"/>
    </location>
</feature>
<keyword evidence="1" id="KW-1133">Transmembrane helix</keyword>
<proteinExistence type="predicted"/>
<gene>
    <name evidence="2" type="ORF">CF9_0107</name>
</gene>
<evidence type="ECO:0000256" key="1">
    <source>
        <dbReference type="SAM" id="Phobius"/>
    </source>
</evidence>
<dbReference type="Proteomes" id="UP001432173">
    <property type="component" value="Segment"/>
</dbReference>
<evidence type="ECO:0000313" key="2">
    <source>
        <dbReference type="EMBL" id="WRW34512.1"/>
    </source>
</evidence>
<reference evidence="2" key="1">
    <citation type="submission" date="2023-12" db="EMBL/GenBank/DDBJ databases">
        <title>Isolation and Characterisation of Novel Lytic Bacteriophages for therapeutic applications in Prosthetic Joint Infections.</title>
        <authorList>
            <person name="Burton N."/>
            <person name="Melo L.D.R."/>
            <person name="Pearce B."/>
            <person name="Tadesse M.D."/>
            <person name="Vryonis E."/>
            <person name="Sagona A."/>
        </authorList>
    </citation>
    <scope>NUCLEOTIDE SEQUENCE</scope>
</reference>
<sequence>MVKRNKQEIYGALGEYIFNNKDDFLNEKQLEIAKQHEHHLKKLLKKSKRERKRHKINNFILGIPAYILEGIYFVCTIIETPFYFLANKCDDFRVAYENKFITKFKYSKNRRKVNDYAFNKVLPLLVEKEKDDGMYQKQREYVAKLRKELDEERKLKR</sequence>
<organism evidence="2 3">
    <name type="scientific">Staphylococcus phage CF9</name>
    <dbReference type="NCBI Taxonomy" id="3113741"/>
    <lineage>
        <taxon>Viruses</taxon>
        <taxon>Duplodnaviria</taxon>
        <taxon>Heunggongvirae</taxon>
        <taxon>Uroviricota</taxon>
        <taxon>Caudoviricetes</taxon>
        <taxon>Sextaecvirus</taxon>
    </lineage>
</organism>
<keyword evidence="1" id="KW-0812">Transmembrane</keyword>
<keyword evidence="1" id="KW-0472">Membrane</keyword>